<evidence type="ECO:0000313" key="5">
    <source>
        <dbReference type="EMBL" id="OHV28986.1"/>
    </source>
</evidence>
<dbReference type="RefSeq" id="WP_071091402.1">
    <property type="nucleotide sequence ID" value="NZ_MBLM01000167.1"/>
</dbReference>
<dbReference type="EMBL" id="MBLM01000167">
    <property type="protein sequence ID" value="OHV28986.1"/>
    <property type="molecule type" value="Genomic_DNA"/>
</dbReference>
<dbReference type="PANTHER" id="PTHR13789:SF309">
    <property type="entry name" value="PUTATIVE (AFU_ORTHOLOGUE AFUA_6G14510)-RELATED"/>
    <property type="match status" value="1"/>
</dbReference>
<evidence type="ECO:0000259" key="4">
    <source>
        <dbReference type="Pfam" id="PF01266"/>
    </source>
</evidence>
<dbReference type="InterPro" id="IPR050493">
    <property type="entry name" value="FAD-dep_Monooxygenase_BioMet"/>
</dbReference>
<feature type="region of interest" description="Disordered" evidence="3">
    <location>
        <begin position="405"/>
        <end position="427"/>
    </location>
</feature>
<keyword evidence="2" id="KW-0503">Monooxygenase</keyword>
<dbReference type="InterPro" id="IPR006076">
    <property type="entry name" value="FAD-dep_OxRdtase"/>
</dbReference>
<evidence type="ECO:0000256" key="1">
    <source>
        <dbReference type="ARBA" id="ARBA00023002"/>
    </source>
</evidence>
<dbReference type="PRINTS" id="PR00420">
    <property type="entry name" value="RNGMNOXGNASE"/>
</dbReference>
<reference evidence="6" key="1">
    <citation type="submission" date="2016-07" db="EMBL/GenBank/DDBJ databases">
        <title>Sequence Frankia sp. strain CcI1.17.</title>
        <authorList>
            <person name="Ghodhbane-Gtari F."/>
            <person name="Swanson E."/>
            <person name="Gueddou A."/>
            <person name="Morris K."/>
            <person name="Hezbri K."/>
            <person name="Ktari A."/>
            <person name="Nouioui I."/>
            <person name="Abebe-Akele F."/>
            <person name="Simpson S."/>
            <person name="Thomas K."/>
            <person name="Gtari M."/>
            <person name="Tisa L.S."/>
            <person name="Hurst S."/>
        </authorList>
    </citation>
    <scope>NUCLEOTIDE SEQUENCE [LARGE SCALE GENOMIC DNA]</scope>
    <source>
        <strain evidence="6">Cc1.17</strain>
    </source>
</reference>
<protein>
    <submittedName>
        <fullName evidence="5">FAD-dependent oxidoreductase</fullName>
    </submittedName>
</protein>
<evidence type="ECO:0000256" key="3">
    <source>
        <dbReference type="SAM" id="MobiDB-lite"/>
    </source>
</evidence>
<keyword evidence="1" id="KW-0560">Oxidoreductase</keyword>
<organism evidence="5 6">
    <name type="scientific">Parafrankia colletiae</name>
    <dbReference type="NCBI Taxonomy" id="573497"/>
    <lineage>
        <taxon>Bacteria</taxon>
        <taxon>Bacillati</taxon>
        <taxon>Actinomycetota</taxon>
        <taxon>Actinomycetes</taxon>
        <taxon>Frankiales</taxon>
        <taxon>Frankiaceae</taxon>
        <taxon>Parafrankia</taxon>
    </lineage>
</organism>
<dbReference type="GO" id="GO:0004497">
    <property type="term" value="F:monooxygenase activity"/>
    <property type="evidence" value="ECO:0007669"/>
    <property type="project" value="UniProtKB-KW"/>
</dbReference>
<dbReference type="PANTHER" id="PTHR13789">
    <property type="entry name" value="MONOOXYGENASE"/>
    <property type="match status" value="1"/>
</dbReference>
<proteinExistence type="predicted"/>
<accession>A0A1S1Q5V7</accession>
<dbReference type="AlphaFoldDB" id="A0A1S1Q5V7"/>
<dbReference type="Gene3D" id="3.50.50.60">
    <property type="entry name" value="FAD/NAD(P)-binding domain"/>
    <property type="match status" value="1"/>
</dbReference>
<feature type="region of interest" description="Disordered" evidence="3">
    <location>
        <begin position="521"/>
        <end position="545"/>
    </location>
</feature>
<name>A0A1S1Q5V7_9ACTN</name>
<dbReference type="InterPro" id="IPR036188">
    <property type="entry name" value="FAD/NAD-bd_sf"/>
</dbReference>
<feature type="region of interest" description="Disordered" evidence="3">
    <location>
        <begin position="92"/>
        <end position="118"/>
    </location>
</feature>
<evidence type="ECO:0000256" key="2">
    <source>
        <dbReference type="ARBA" id="ARBA00023033"/>
    </source>
</evidence>
<comment type="caution">
    <text evidence="5">The sequence shown here is derived from an EMBL/GenBank/DDBJ whole genome shotgun (WGS) entry which is preliminary data.</text>
</comment>
<sequence>MRTATAVVVGAGASGLVTALLLARRGWQVTVLERDVDDCPRALADIADWHRPGATQTWHSHAFLARCRSLLAEHAPDVLAALRAAGARETRLVEHAPPTLTGPLPGPPGGGDDGDGDGDELVVLGCRRAVLDWVLRDVVGREPGVILRPGARVVGLLVAGGPASPGRGPLLVRGVRLADGSSCEADLVVDAAGRLSPVRRWLVDAGADLPAPAEADCGIAYYSRFYRRRGPEPDLPFNRGHTAGASFDRYSCLMFPADRDVFSMTFGVLPEDTEIRVLRHGAAFDAAARSIDMFGPWLAPGQVEPVSPVSAMSHLTNRLRPLVPGGHPVVLGLLPVGDAAVITNPAHTRGVTLAVLAAVRLAETVGASPDPTMWAHTLDEVLRAEFAPWFEDSCAQDAARLLRWRPAGPGGPPASQAGVAGGAPPTGFTPWPAAPAAVAAARGGKDAPSVTNGEAYLAARRDPWVWRRFTRLQNLLLAPSVLADPEFVARVRAVLATDWRPAVVPGPSHDDLVGLAADAHAHLPDAPGRPNPAGVPGQPGMPERR</sequence>
<feature type="compositionally biased region" description="Low complexity" evidence="3">
    <location>
        <begin position="413"/>
        <end position="427"/>
    </location>
</feature>
<keyword evidence="6" id="KW-1185">Reference proteome</keyword>
<evidence type="ECO:0000313" key="6">
    <source>
        <dbReference type="Proteomes" id="UP000179627"/>
    </source>
</evidence>
<gene>
    <name evidence="5" type="ORF">CC117_29475</name>
</gene>
<dbReference type="Pfam" id="PF01266">
    <property type="entry name" value="DAO"/>
    <property type="match status" value="1"/>
</dbReference>
<dbReference type="Proteomes" id="UP000179627">
    <property type="component" value="Unassembled WGS sequence"/>
</dbReference>
<feature type="domain" description="FAD dependent oxidoreductase" evidence="4">
    <location>
        <begin position="6"/>
        <end position="61"/>
    </location>
</feature>
<dbReference type="SUPFAM" id="SSF51905">
    <property type="entry name" value="FAD/NAD(P)-binding domain"/>
    <property type="match status" value="1"/>
</dbReference>